<dbReference type="Gene3D" id="1.25.40.10">
    <property type="entry name" value="Tetratricopeptide repeat domain"/>
    <property type="match status" value="1"/>
</dbReference>
<dbReference type="InterPro" id="IPR019734">
    <property type="entry name" value="TPR_rpt"/>
</dbReference>
<sequence>MNAFLRASCALFAALLIGPAFAGVDESVARLQSEWEQIKYRQPADKQEQAFEHLSKDAAAVRAEFPDRAEADIWYAIIVASHAGAKGGLGALSLAKEARAALEKALTKNPNALDGSAYTSLGSLYYQVPGWPIGFGDKDKARELLTKALAINPKGMDSNYFMGDFLFRNGEYEKARASLEAALQAPPRPTRPLADEGRRKEIEALLVKVREKLK</sequence>
<keyword evidence="2" id="KW-0732">Signal</keyword>
<dbReference type="AlphaFoldDB" id="F5RHR5"/>
<dbReference type="Proteomes" id="UP000005019">
    <property type="component" value="Unassembled WGS sequence"/>
</dbReference>
<reference evidence="3 4" key="1">
    <citation type="journal article" date="2011" name="J. Bacteriol.">
        <title>Genome sequence of Methyloversatilis universalis FAM5T, a methylotrophic representative of the order Rhodocyclales.</title>
        <authorList>
            <person name="Kittichotirat W."/>
            <person name="Good N.M."/>
            <person name="Hall R."/>
            <person name="Bringel F."/>
            <person name="Lajus A."/>
            <person name="Medigue C."/>
            <person name="Smalley N.E."/>
            <person name="Beck D."/>
            <person name="Bumgarner R."/>
            <person name="Vuilleumier S."/>
            <person name="Kalyuzhnaya M.G."/>
        </authorList>
    </citation>
    <scope>NUCLEOTIDE SEQUENCE [LARGE SCALE GENOMIC DNA]</scope>
    <source>
        <strain evidence="4">ATCC BAA-1314 / JCM 13912 / FAM5</strain>
    </source>
</reference>
<dbReference type="EMBL" id="AFHG01000059">
    <property type="protein sequence ID" value="EGK69897.1"/>
    <property type="molecule type" value="Genomic_DNA"/>
</dbReference>
<name>F5RHR5_METUF</name>
<keyword evidence="1" id="KW-0802">TPR repeat</keyword>
<evidence type="ECO:0000313" key="3">
    <source>
        <dbReference type="EMBL" id="EGK69897.1"/>
    </source>
</evidence>
<evidence type="ECO:0000313" key="4">
    <source>
        <dbReference type="Proteomes" id="UP000005019"/>
    </source>
</evidence>
<evidence type="ECO:0000256" key="2">
    <source>
        <dbReference type="SAM" id="SignalP"/>
    </source>
</evidence>
<dbReference type="OrthoDB" id="9812424at2"/>
<dbReference type="PROSITE" id="PS50005">
    <property type="entry name" value="TPR"/>
    <property type="match status" value="1"/>
</dbReference>
<gene>
    <name evidence="3" type="ORF">METUNv1_03863</name>
</gene>
<feature type="signal peptide" evidence="2">
    <location>
        <begin position="1"/>
        <end position="22"/>
    </location>
</feature>
<proteinExistence type="predicted"/>
<evidence type="ECO:0000256" key="1">
    <source>
        <dbReference type="PROSITE-ProRule" id="PRU00339"/>
    </source>
</evidence>
<protein>
    <submittedName>
        <fullName evidence="3">Uncharacterized protein</fullName>
    </submittedName>
</protein>
<dbReference type="SUPFAM" id="SSF48452">
    <property type="entry name" value="TPR-like"/>
    <property type="match status" value="1"/>
</dbReference>
<dbReference type="InterPro" id="IPR011990">
    <property type="entry name" value="TPR-like_helical_dom_sf"/>
</dbReference>
<organism evidence="3 4">
    <name type="scientific">Methyloversatilis universalis (strain ATCC BAA-1314 / DSM 25237 / JCM 13912 / CCUG 52030 / FAM5)</name>
    <dbReference type="NCBI Taxonomy" id="1000565"/>
    <lineage>
        <taxon>Bacteria</taxon>
        <taxon>Pseudomonadati</taxon>
        <taxon>Pseudomonadota</taxon>
        <taxon>Betaproteobacteria</taxon>
        <taxon>Nitrosomonadales</taxon>
        <taxon>Sterolibacteriaceae</taxon>
        <taxon>Methyloversatilis</taxon>
    </lineage>
</organism>
<dbReference type="STRING" id="1000565.METUNv1_03863"/>
<accession>F5RHR5</accession>
<dbReference type="Pfam" id="PF14559">
    <property type="entry name" value="TPR_19"/>
    <property type="match status" value="1"/>
</dbReference>
<keyword evidence="4" id="KW-1185">Reference proteome</keyword>
<dbReference type="RefSeq" id="WP_008064569.1">
    <property type="nucleotide sequence ID" value="NZ_AFHG01000059.1"/>
</dbReference>
<feature type="chain" id="PRO_5003325983" evidence="2">
    <location>
        <begin position="23"/>
        <end position="214"/>
    </location>
</feature>
<comment type="caution">
    <text evidence="3">The sequence shown here is derived from an EMBL/GenBank/DDBJ whole genome shotgun (WGS) entry which is preliminary data.</text>
</comment>
<dbReference type="eggNOG" id="COG0457">
    <property type="taxonomic scope" value="Bacteria"/>
</dbReference>
<feature type="repeat" description="TPR" evidence="1">
    <location>
        <begin position="156"/>
        <end position="189"/>
    </location>
</feature>